<gene>
    <name evidence="2" type="ORF">UX85_C0003G0064</name>
</gene>
<accession>A0A0G1UUK7</accession>
<keyword evidence="1" id="KW-0472">Membrane</keyword>
<evidence type="ECO:0000256" key="1">
    <source>
        <dbReference type="SAM" id="Phobius"/>
    </source>
</evidence>
<name>A0A0G1UUK7_9BACT</name>
<proteinExistence type="predicted"/>
<organism evidence="2 3">
    <name type="scientific">Candidatus Beckwithbacteria bacterium GW2011_GWB1_47_15</name>
    <dbReference type="NCBI Taxonomy" id="1618371"/>
    <lineage>
        <taxon>Bacteria</taxon>
        <taxon>Candidatus Beckwithiibacteriota</taxon>
    </lineage>
</organism>
<dbReference type="Proteomes" id="UP000033860">
    <property type="component" value="Unassembled WGS sequence"/>
</dbReference>
<reference evidence="2 3" key="1">
    <citation type="journal article" date="2015" name="Nature">
        <title>rRNA introns, odd ribosomes, and small enigmatic genomes across a large radiation of phyla.</title>
        <authorList>
            <person name="Brown C.T."/>
            <person name="Hug L.A."/>
            <person name="Thomas B.C."/>
            <person name="Sharon I."/>
            <person name="Castelle C.J."/>
            <person name="Singh A."/>
            <person name="Wilkins M.J."/>
            <person name="Williams K.H."/>
            <person name="Banfield J.F."/>
        </authorList>
    </citation>
    <scope>NUCLEOTIDE SEQUENCE [LARGE SCALE GENOMIC DNA]</scope>
</reference>
<evidence type="ECO:0000313" key="3">
    <source>
        <dbReference type="Proteomes" id="UP000033860"/>
    </source>
</evidence>
<sequence>MKKEVLIAVVSGLILGLIITFGIYTANKSLEQQKLKQSQGEISVTPPPSSDLSQKTLTITSHQTNDLVNQSDITLSGIAWPGAIIAVISETDQVLLQADEEGIFATDVTLIKGFNELTIVASDETNTTQTQNLIITYSTTELIPPQTEESQDQ</sequence>
<keyword evidence="1" id="KW-0812">Transmembrane</keyword>
<protein>
    <recommendedName>
        <fullName evidence="4">Polymorphic outer membrane protein</fullName>
    </recommendedName>
</protein>
<dbReference type="AlphaFoldDB" id="A0A0G1UUK7"/>
<keyword evidence="1" id="KW-1133">Transmembrane helix</keyword>
<evidence type="ECO:0000313" key="2">
    <source>
        <dbReference type="EMBL" id="KKU61405.1"/>
    </source>
</evidence>
<dbReference type="EMBL" id="LCNT01000003">
    <property type="protein sequence ID" value="KKU61405.1"/>
    <property type="molecule type" value="Genomic_DNA"/>
</dbReference>
<comment type="caution">
    <text evidence="2">The sequence shown here is derived from an EMBL/GenBank/DDBJ whole genome shotgun (WGS) entry which is preliminary data.</text>
</comment>
<evidence type="ECO:0008006" key="4">
    <source>
        <dbReference type="Google" id="ProtNLM"/>
    </source>
</evidence>
<dbReference type="InterPro" id="IPR013783">
    <property type="entry name" value="Ig-like_fold"/>
</dbReference>
<feature type="transmembrane region" description="Helical" evidence="1">
    <location>
        <begin position="6"/>
        <end position="26"/>
    </location>
</feature>
<dbReference type="Gene3D" id="2.60.40.10">
    <property type="entry name" value="Immunoglobulins"/>
    <property type="match status" value="1"/>
</dbReference>